<evidence type="ECO:0000259" key="1">
    <source>
        <dbReference type="Pfam" id="PF19054"/>
    </source>
</evidence>
<dbReference type="InterPro" id="IPR043917">
    <property type="entry name" value="DUF5753"/>
</dbReference>
<reference evidence="2 3" key="1">
    <citation type="submission" date="2023-02" db="EMBL/GenBank/DDBJ databases">
        <authorList>
            <person name="Maleckis M."/>
        </authorList>
    </citation>
    <scope>NUCLEOTIDE SEQUENCE [LARGE SCALE GENOMIC DNA]</scope>
    <source>
        <strain evidence="2 3">P8-A2</strain>
    </source>
</reference>
<dbReference type="EMBL" id="JARAKF010000001">
    <property type="protein sequence ID" value="MDU8998213.1"/>
    <property type="molecule type" value="Genomic_DNA"/>
</dbReference>
<feature type="domain" description="DUF5753" evidence="1">
    <location>
        <begin position="17"/>
        <end position="189"/>
    </location>
</feature>
<evidence type="ECO:0000313" key="2">
    <source>
        <dbReference type="EMBL" id="MDU8998213.1"/>
    </source>
</evidence>
<dbReference type="RefSeq" id="WP_316735025.1">
    <property type="nucleotide sequence ID" value="NZ_JARAKF010000001.1"/>
</dbReference>
<protein>
    <submittedName>
        <fullName evidence="2">DUF5753 domain-containing protein</fullName>
    </submittedName>
</protein>
<gene>
    <name evidence="2" type="ORF">PU648_38835</name>
</gene>
<name>A0ABU3UWJ4_9ACTN</name>
<evidence type="ECO:0000313" key="3">
    <source>
        <dbReference type="Proteomes" id="UP001257627"/>
    </source>
</evidence>
<dbReference type="Proteomes" id="UP001257627">
    <property type="component" value="Unassembled WGS sequence"/>
</dbReference>
<sequence>MKSAWLGPAETLGEHIARLAAIEAEADAVQIWQPLVVPGLLQAFAYACAAIHGASLAVPLEDVSDRAETRTQRIDQLRASATFIIDESALYRPLGGPAALVDQLERLLAVEALQPRLTLRILPQGIEAHPGLAGPFTLYRAAGQRAVFVESLTSSEITTRPDDVAAYASAWERIEGLALTPGKSLDLIDATRGTLCRRLKAKP</sequence>
<organism evidence="2 3">
    <name type="scientific">Streptomyces mirabilis</name>
    <dbReference type="NCBI Taxonomy" id="68239"/>
    <lineage>
        <taxon>Bacteria</taxon>
        <taxon>Bacillati</taxon>
        <taxon>Actinomycetota</taxon>
        <taxon>Actinomycetes</taxon>
        <taxon>Kitasatosporales</taxon>
        <taxon>Streptomycetaceae</taxon>
        <taxon>Streptomyces</taxon>
    </lineage>
</organism>
<accession>A0ABU3UWJ4</accession>
<proteinExistence type="predicted"/>
<comment type="caution">
    <text evidence="2">The sequence shown here is derived from an EMBL/GenBank/DDBJ whole genome shotgun (WGS) entry which is preliminary data.</text>
</comment>
<keyword evidence="3" id="KW-1185">Reference proteome</keyword>
<dbReference type="Pfam" id="PF19054">
    <property type="entry name" value="DUF5753"/>
    <property type="match status" value="1"/>
</dbReference>